<evidence type="ECO:0000313" key="1">
    <source>
        <dbReference type="EMBL" id="CAA6820490.1"/>
    </source>
</evidence>
<accession>A0A6S6TUT0</accession>
<dbReference type="EMBL" id="CACVAU010000058">
    <property type="protein sequence ID" value="CAA6820490.1"/>
    <property type="molecule type" value="Genomic_DNA"/>
</dbReference>
<sequence length="321" mass="37754">MKFYYQSINNKRNEWVAYKIRIREMQEKKPSLHLQICGQNFFKLMYENHTIFWAKQHARYYAVAILKTFNYNSIFSPISSQDVEKRKSLVQDKALASWSQYFLNELKGKTEEVLYNGTWILTPYVASDNTAYTALHNGIGFHAIYGVENSLSASHFQNIPWFFGSENLVNLKKINLYSGRLKWWRKKAQENALPPILLLYISGLDNYIILDGHYRLKAAYLEKVKVECLVLHRSQKNEIVWNNEKQKADILKNIDGKNFGIHKQNELLIKAYTNKVIEYNLASRTFGFSQNNDIQDIAEYLHKLGKLALIEQFFKGEWKEI</sequence>
<dbReference type="AlphaFoldDB" id="A0A6S6TUT0"/>
<gene>
    <name evidence="1" type="ORF">HELGO_WM5100</name>
</gene>
<organism evidence="1">
    <name type="scientific">uncultured Sulfurovum sp</name>
    <dbReference type="NCBI Taxonomy" id="269237"/>
    <lineage>
        <taxon>Bacteria</taxon>
        <taxon>Pseudomonadati</taxon>
        <taxon>Campylobacterota</taxon>
        <taxon>Epsilonproteobacteria</taxon>
        <taxon>Campylobacterales</taxon>
        <taxon>Sulfurovaceae</taxon>
        <taxon>Sulfurovum</taxon>
        <taxon>environmental samples</taxon>
    </lineage>
</organism>
<name>A0A6S6TUT0_9BACT</name>
<proteinExistence type="predicted"/>
<protein>
    <recommendedName>
        <fullName evidence="2">ParB/Sulfiredoxin domain-containing protein</fullName>
    </recommendedName>
</protein>
<reference evidence="1" key="1">
    <citation type="submission" date="2020-01" db="EMBL/GenBank/DDBJ databases">
        <authorList>
            <person name="Meier V. D."/>
            <person name="Meier V D."/>
        </authorList>
    </citation>
    <scope>NUCLEOTIDE SEQUENCE</scope>
    <source>
        <strain evidence="1">HLG_WM_MAG_05</strain>
    </source>
</reference>
<evidence type="ECO:0008006" key="2">
    <source>
        <dbReference type="Google" id="ProtNLM"/>
    </source>
</evidence>